<feature type="domain" description="HMG box" evidence="3">
    <location>
        <begin position="31"/>
        <end position="104"/>
    </location>
</feature>
<feature type="transmembrane region" description="Helical" evidence="2">
    <location>
        <begin position="292"/>
        <end position="314"/>
    </location>
</feature>
<comment type="caution">
    <text evidence="4">The sequence shown here is derived from an EMBL/GenBank/DDBJ whole genome shotgun (WGS) entry which is preliminary data.</text>
</comment>
<dbReference type="PANTHER" id="PTHR34835">
    <property type="entry name" value="OS07G0283600 PROTEIN-RELATED"/>
    <property type="match status" value="1"/>
</dbReference>
<accession>A0ABD3TAU1</accession>
<feature type="DNA-binding region" description="HMG box" evidence="1">
    <location>
        <begin position="31"/>
        <end position="104"/>
    </location>
</feature>
<dbReference type="InterPro" id="IPR036910">
    <property type="entry name" value="HMG_box_dom_sf"/>
</dbReference>
<evidence type="ECO:0000256" key="2">
    <source>
        <dbReference type="SAM" id="Phobius"/>
    </source>
</evidence>
<evidence type="ECO:0000313" key="4">
    <source>
        <dbReference type="EMBL" id="KAL3834077.1"/>
    </source>
</evidence>
<dbReference type="EMBL" id="JBJXBP010000004">
    <property type="protein sequence ID" value="KAL3834077.1"/>
    <property type="molecule type" value="Genomic_DNA"/>
</dbReference>
<dbReference type="GO" id="GO:0005634">
    <property type="term" value="C:nucleus"/>
    <property type="evidence" value="ECO:0007669"/>
    <property type="project" value="UniProtKB-UniRule"/>
</dbReference>
<dbReference type="PROSITE" id="PS50118">
    <property type="entry name" value="HMG_BOX_2"/>
    <property type="match status" value="1"/>
</dbReference>
<keyword evidence="2" id="KW-0812">Transmembrane</keyword>
<dbReference type="AlphaFoldDB" id="A0ABD3TAU1"/>
<keyword evidence="2" id="KW-1133">Transmembrane helix</keyword>
<dbReference type="Pfam" id="PF00505">
    <property type="entry name" value="HMG_box"/>
    <property type="match status" value="1"/>
</dbReference>
<reference evidence="4 5" key="1">
    <citation type="submission" date="2024-12" db="EMBL/GenBank/DDBJ databases">
        <title>The unique morphological basis and parallel evolutionary history of personate flowers in Penstemon.</title>
        <authorList>
            <person name="Depatie T.H."/>
            <person name="Wessinger C.A."/>
        </authorList>
    </citation>
    <scope>NUCLEOTIDE SEQUENCE [LARGE SCALE GENOMIC DNA]</scope>
    <source>
        <strain evidence="4">WTNN_2</strain>
        <tissue evidence="4">Leaf</tissue>
    </source>
</reference>
<sequence>MVESINIKSKMSCNSKENIRNVRSKSEEKKVKRPGSSFIWFNKHEREKLKNVESENGLRNFRESEIRKLIKEKYNSLSVAEKSTYVDDKKANYWQYKEKLSQGPPKHTICTRMSVIGAHNVIANLTKEQRDSVRSIGLGSLLDLRSFNICTELCSILVSAFNCDSCTLDINSTNVGISPGDVSNILGLKDSGIEVSRNVTSTVISGASVHLKLGNLKVELQNMKTADEKFKSKFTLFILGIFLCPVVKAEVDSGLLYIVDDTSKISEMNLAKLVFTCLVEGIRERQQTGNKYVRGCLAFFMVSMISYVLVLISII</sequence>
<keyword evidence="1" id="KW-0539">Nucleus</keyword>
<keyword evidence="1" id="KW-0238">DNA-binding</keyword>
<dbReference type="GO" id="GO:0003677">
    <property type="term" value="F:DNA binding"/>
    <property type="evidence" value="ECO:0007669"/>
    <property type="project" value="UniProtKB-UniRule"/>
</dbReference>
<evidence type="ECO:0000313" key="5">
    <source>
        <dbReference type="Proteomes" id="UP001634393"/>
    </source>
</evidence>
<dbReference type="SUPFAM" id="SSF47095">
    <property type="entry name" value="HMG-box"/>
    <property type="match status" value="1"/>
</dbReference>
<proteinExistence type="predicted"/>
<evidence type="ECO:0000256" key="1">
    <source>
        <dbReference type="PROSITE-ProRule" id="PRU00267"/>
    </source>
</evidence>
<organism evidence="4 5">
    <name type="scientific">Penstemon smallii</name>
    <dbReference type="NCBI Taxonomy" id="265156"/>
    <lineage>
        <taxon>Eukaryota</taxon>
        <taxon>Viridiplantae</taxon>
        <taxon>Streptophyta</taxon>
        <taxon>Embryophyta</taxon>
        <taxon>Tracheophyta</taxon>
        <taxon>Spermatophyta</taxon>
        <taxon>Magnoliopsida</taxon>
        <taxon>eudicotyledons</taxon>
        <taxon>Gunneridae</taxon>
        <taxon>Pentapetalae</taxon>
        <taxon>asterids</taxon>
        <taxon>lamiids</taxon>
        <taxon>Lamiales</taxon>
        <taxon>Plantaginaceae</taxon>
        <taxon>Cheloneae</taxon>
        <taxon>Penstemon</taxon>
    </lineage>
</organism>
<dbReference type="InterPro" id="IPR009071">
    <property type="entry name" value="HMG_box_dom"/>
</dbReference>
<evidence type="ECO:0000259" key="3">
    <source>
        <dbReference type="PROSITE" id="PS50118"/>
    </source>
</evidence>
<keyword evidence="5" id="KW-1185">Reference proteome</keyword>
<gene>
    <name evidence="4" type="ORF">ACJIZ3_008813</name>
</gene>
<keyword evidence="2" id="KW-0472">Membrane</keyword>
<dbReference type="Proteomes" id="UP001634393">
    <property type="component" value="Unassembled WGS sequence"/>
</dbReference>
<protein>
    <recommendedName>
        <fullName evidence="3">HMG box domain-containing protein</fullName>
    </recommendedName>
</protein>
<dbReference type="Gene3D" id="1.10.30.10">
    <property type="entry name" value="High mobility group box domain"/>
    <property type="match status" value="1"/>
</dbReference>
<name>A0ABD3TAU1_9LAMI</name>